<dbReference type="Proteomes" id="UP000276133">
    <property type="component" value="Unassembled WGS sequence"/>
</dbReference>
<keyword evidence="2" id="KW-1185">Reference proteome</keyword>
<organism evidence="1 2">
    <name type="scientific">Brachionus plicatilis</name>
    <name type="common">Marine rotifer</name>
    <name type="synonym">Brachionus muelleri</name>
    <dbReference type="NCBI Taxonomy" id="10195"/>
    <lineage>
        <taxon>Eukaryota</taxon>
        <taxon>Metazoa</taxon>
        <taxon>Spiralia</taxon>
        <taxon>Gnathifera</taxon>
        <taxon>Rotifera</taxon>
        <taxon>Eurotatoria</taxon>
        <taxon>Monogononta</taxon>
        <taxon>Pseudotrocha</taxon>
        <taxon>Ploima</taxon>
        <taxon>Brachionidae</taxon>
        <taxon>Brachionus</taxon>
    </lineage>
</organism>
<proteinExistence type="predicted"/>
<reference evidence="1 2" key="1">
    <citation type="journal article" date="2018" name="Sci. Rep.">
        <title>Genomic signatures of local adaptation to the degree of environmental predictability in rotifers.</title>
        <authorList>
            <person name="Franch-Gras L."/>
            <person name="Hahn C."/>
            <person name="Garcia-Roger E.M."/>
            <person name="Carmona M.J."/>
            <person name="Serra M."/>
            <person name="Gomez A."/>
        </authorList>
    </citation>
    <scope>NUCLEOTIDE SEQUENCE [LARGE SCALE GENOMIC DNA]</scope>
    <source>
        <strain evidence="1">HYR1</strain>
    </source>
</reference>
<dbReference type="AlphaFoldDB" id="A0A3M7QGZ6"/>
<gene>
    <name evidence="1" type="ORF">BpHYR1_041788</name>
</gene>
<evidence type="ECO:0000313" key="1">
    <source>
        <dbReference type="EMBL" id="RNA10502.1"/>
    </source>
</evidence>
<name>A0A3M7QGZ6_BRAPC</name>
<evidence type="ECO:0000313" key="2">
    <source>
        <dbReference type="Proteomes" id="UP000276133"/>
    </source>
</evidence>
<protein>
    <submittedName>
        <fullName evidence="1">Uncharacterized protein</fullName>
    </submittedName>
</protein>
<dbReference type="EMBL" id="REGN01006177">
    <property type="protein sequence ID" value="RNA10502.1"/>
    <property type="molecule type" value="Genomic_DNA"/>
</dbReference>
<comment type="caution">
    <text evidence="1">The sequence shown here is derived from an EMBL/GenBank/DDBJ whole genome shotgun (WGS) entry which is preliminary data.</text>
</comment>
<accession>A0A3M7QGZ6</accession>
<sequence length="153" mass="18229">MKFWMNQSPDFIKNKLAPTFIEHPAFFLFDSEKKKLIVEERNSRLTDADFFTLVSFTLLIKIQFKTNLYIPFLRLFLSSTFPFLSKELKKGIVEEKKSRCKEESKNKMLIVKKFADADFFTPVIVHFKRNKRTRFSIKHGQLFVNLILNFSFV</sequence>